<organism evidence="6 7">
    <name type="scientific">Kaistia dalseonensis</name>
    <dbReference type="NCBI Taxonomy" id="410840"/>
    <lineage>
        <taxon>Bacteria</taxon>
        <taxon>Pseudomonadati</taxon>
        <taxon>Pseudomonadota</taxon>
        <taxon>Alphaproteobacteria</taxon>
        <taxon>Hyphomicrobiales</taxon>
        <taxon>Kaistiaceae</taxon>
        <taxon>Kaistia</taxon>
    </lineage>
</organism>
<accession>A0ABU0H8Y9</accession>
<sequence length="339" mass="35741">MSRYREIVAALAGAVLMAGVAHAAEDTKVALVPGGPHPYFSAWEQAGKDAMRDFKLGAADYKVPQKWELSQQNELLESLVTQGYNAFLIFPGDPVGSVSTAGELADTGAPVIALAGCLKDPSAAAFCFGTDTGNSAYLGTKELIKALGGKKRIAHFTGFLVDPNTQLRIDAVEKAAKEEGAEVVQVIADIDAPEPAEEKINAYLAAHAGEVDGIITTAWVPAVVSANALRKIGDKRIKMVGIDHDEVVLKGIKDGFVAGTMLQNPYGQAYIGSFAADKLRSGCTVKADAPFKSNALTNKFIDSGTVFVDASSVDNYVASMQGITKDIMATFADTYLACK</sequence>
<dbReference type="PANTHER" id="PTHR46847:SF1">
    <property type="entry name" value="D-ALLOSE-BINDING PERIPLASMIC PROTEIN-RELATED"/>
    <property type="match status" value="1"/>
</dbReference>
<evidence type="ECO:0000256" key="2">
    <source>
        <dbReference type="ARBA" id="ARBA00007639"/>
    </source>
</evidence>
<protein>
    <submittedName>
        <fullName evidence="6">Ribose transport system substrate-binding protein</fullName>
    </submittedName>
</protein>
<evidence type="ECO:0000256" key="4">
    <source>
        <dbReference type="SAM" id="SignalP"/>
    </source>
</evidence>
<evidence type="ECO:0000256" key="1">
    <source>
        <dbReference type="ARBA" id="ARBA00004196"/>
    </source>
</evidence>
<feature type="signal peptide" evidence="4">
    <location>
        <begin position="1"/>
        <end position="23"/>
    </location>
</feature>
<reference evidence="6 7" key="1">
    <citation type="submission" date="2023-07" db="EMBL/GenBank/DDBJ databases">
        <title>Genomic Encyclopedia of Type Strains, Phase IV (KMG-IV): sequencing the most valuable type-strain genomes for metagenomic binning, comparative biology and taxonomic classification.</title>
        <authorList>
            <person name="Goeker M."/>
        </authorList>
    </citation>
    <scope>NUCLEOTIDE SEQUENCE [LARGE SCALE GENOMIC DNA]</scope>
    <source>
        <strain evidence="6 7">B6-8</strain>
    </source>
</reference>
<name>A0ABU0H8Y9_9HYPH</name>
<evidence type="ECO:0000259" key="5">
    <source>
        <dbReference type="Pfam" id="PF13407"/>
    </source>
</evidence>
<dbReference type="PANTHER" id="PTHR46847">
    <property type="entry name" value="D-ALLOSE-BINDING PERIPLASMIC PROTEIN-RELATED"/>
    <property type="match status" value="1"/>
</dbReference>
<comment type="subcellular location">
    <subcellularLocation>
        <location evidence="1">Cell envelope</location>
    </subcellularLocation>
</comment>
<feature type="domain" description="Periplasmic binding protein" evidence="5">
    <location>
        <begin position="32"/>
        <end position="279"/>
    </location>
</feature>
<gene>
    <name evidence="6" type="ORF">QO014_003145</name>
</gene>
<evidence type="ECO:0000313" key="6">
    <source>
        <dbReference type="EMBL" id="MDQ0438750.1"/>
    </source>
</evidence>
<dbReference type="Pfam" id="PF13407">
    <property type="entry name" value="Peripla_BP_4"/>
    <property type="match status" value="1"/>
</dbReference>
<comment type="caution">
    <text evidence="6">The sequence shown here is derived from an EMBL/GenBank/DDBJ whole genome shotgun (WGS) entry which is preliminary data.</text>
</comment>
<dbReference type="Gene3D" id="3.40.50.2300">
    <property type="match status" value="2"/>
</dbReference>
<evidence type="ECO:0000256" key="3">
    <source>
        <dbReference type="ARBA" id="ARBA00022729"/>
    </source>
</evidence>
<dbReference type="Proteomes" id="UP001241603">
    <property type="component" value="Unassembled WGS sequence"/>
</dbReference>
<dbReference type="RefSeq" id="WP_266349640.1">
    <property type="nucleotide sequence ID" value="NZ_JAPKNG010000004.1"/>
</dbReference>
<keyword evidence="7" id="KW-1185">Reference proteome</keyword>
<comment type="similarity">
    <text evidence="2">Belongs to the bacterial solute-binding protein 2 family.</text>
</comment>
<feature type="chain" id="PRO_5046784755" evidence="4">
    <location>
        <begin position="24"/>
        <end position="339"/>
    </location>
</feature>
<dbReference type="SUPFAM" id="SSF53822">
    <property type="entry name" value="Periplasmic binding protein-like I"/>
    <property type="match status" value="1"/>
</dbReference>
<proteinExistence type="inferred from homology"/>
<evidence type="ECO:0000313" key="7">
    <source>
        <dbReference type="Proteomes" id="UP001241603"/>
    </source>
</evidence>
<dbReference type="InterPro" id="IPR028082">
    <property type="entry name" value="Peripla_BP_I"/>
</dbReference>
<dbReference type="EMBL" id="JAUSVO010000004">
    <property type="protein sequence ID" value="MDQ0438750.1"/>
    <property type="molecule type" value="Genomic_DNA"/>
</dbReference>
<dbReference type="InterPro" id="IPR025997">
    <property type="entry name" value="SBP_2_dom"/>
</dbReference>
<keyword evidence="3 4" id="KW-0732">Signal</keyword>